<organism evidence="2 3">
    <name type="scientific">Arcobacter acticola</name>
    <dbReference type="NCBI Taxonomy" id="1849015"/>
    <lineage>
        <taxon>Bacteria</taxon>
        <taxon>Pseudomonadati</taxon>
        <taxon>Campylobacterota</taxon>
        <taxon>Epsilonproteobacteria</taxon>
        <taxon>Campylobacterales</taxon>
        <taxon>Arcobacteraceae</taxon>
        <taxon>Arcobacter</taxon>
    </lineage>
</organism>
<evidence type="ECO:0000313" key="3">
    <source>
        <dbReference type="Proteomes" id="UP000503483"/>
    </source>
</evidence>
<evidence type="ECO:0000313" key="2">
    <source>
        <dbReference type="EMBL" id="QKE29499.1"/>
    </source>
</evidence>
<dbReference type="Proteomes" id="UP000503483">
    <property type="component" value="Chromosome"/>
</dbReference>
<reference evidence="2 3" key="1">
    <citation type="submission" date="2019-08" db="EMBL/GenBank/DDBJ databases">
        <title>Complete genome sequence of Arcobacter acticola.</title>
        <authorList>
            <person name="Miller W."/>
        </authorList>
    </citation>
    <scope>NUCLEOTIDE SEQUENCE [LARGE SCALE GENOMIC DNA]</scope>
    <source>
        <strain evidence="2 3">KCTC 52212</strain>
    </source>
</reference>
<keyword evidence="1" id="KW-1133">Transmembrane helix</keyword>
<feature type="transmembrane region" description="Helical" evidence="1">
    <location>
        <begin position="39"/>
        <end position="63"/>
    </location>
</feature>
<feature type="transmembrane region" description="Helical" evidence="1">
    <location>
        <begin position="12"/>
        <end position="33"/>
    </location>
</feature>
<dbReference type="RefSeq" id="WP_172127247.1">
    <property type="nucleotide sequence ID" value="NZ_CP042652.1"/>
</dbReference>
<dbReference type="EMBL" id="CP042652">
    <property type="protein sequence ID" value="QKE29499.1"/>
    <property type="molecule type" value="Genomic_DNA"/>
</dbReference>
<proteinExistence type="predicted"/>
<accession>A0A6M8EN27</accession>
<dbReference type="KEGG" id="paco:AACT_2390"/>
<keyword evidence="1" id="KW-0472">Membrane</keyword>
<protein>
    <submittedName>
        <fullName evidence="2">Putative membrane protein</fullName>
    </submittedName>
</protein>
<evidence type="ECO:0000256" key="1">
    <source>
        <dbReference type="SAM" id="Phobius"/>
    </source>
</evidence>
<keyword evidence="3" id="KW-1185">Reference proteome</keyword>
<dbReference type="AlphaFoldDB" id="A0A6M8EN27"/>
<keyword evidence="1" id="KW-0812">Transmembrane</keyword>
<sequence length="248" mass="29499">MPSFQILMPENFMFIISNLSFISFCFFISFIVSKILKSAIVFFVLLICLFSTGYYDLIIKYVVKNYYELSQMDSKIYTQAFKNKDSKIESLSVVGAYIYPLKYSSTLSSSEKEEIASMHENYIEKFIDISTFTYKFNKYTYNTERVYLNSYKYDNSLISNPNEEARFVISKSYQDGFLPKIFGKYEYKFLDKQTNIVIATAFKISFLTSYTKFRNKYLFWTQEKEDEFNLPPIENFDNIYKKLFINTK</sequence>
<name>A0A6M8EN27_9BACT</name>
<gene>
    <name evidence="2" type="ORF">AACT_2390</name>
</gene>